<organism evidence="4">
    <name type="scientific">Onchocerca flexuosa</name>
    <dbReference type="NCBI Taxonomy" id="387005"/>
    <lineage>
        <taxon>Eukaryota</taxon>
        <taxon>Metazoa</taxon>
        <taxon>Ecdysozoa</taxon>
        <taxon>Nematoda</taxon>
        <taxon>Chromadorea</taxon>
        <taxon>Rhabditida</taxon>
        <taxon>Spirurina</taxon>
        <taxon>Spiruromorpha</taxon>
        <taxon>Filarioidea</taxon>
        <taxon>Onchocercidae</taxon>
        <taxon>Onchocerca</taxon>
    </lineage>
</organism>
<keyword evidence="1" id="KW-0472">Membrane</keyword>
<dbReference type="Proteomes" id="UP000267606">
    <property type="component" value="Unassembled WGS sequence"/>
</dbReference>
<reference evidence="2 3" key="2">
    <citation type="submission" date="2018-11" db="EMBL/GenBank/DDBJ databases">
        <authorList>
            <consortium name="Pathogen Informatics"/>
        </authorList>
    </citation>
    <scope>NUCLEOTIDE SEQUENCE [LARGE SCALE GENOMIC DNA]</scope>
</reference>
<reference evidence="4" key="1">
    <citation type="submission" date="2016-06" db="UniProtKB">
        <authorList>
            <consortium name="WormBaseParasite"/>
        </authorList>
    </citation>
    <scope>IDENTIFICATION</scope>
</reference>
<dbReference type="EMBL" id="UZAJ01016744">
    <property type="protein sequence ID" value="VDO77156.1"/>
    <property type="molecule type" value="Genomic_DNA"/>
</dbReference>
<gene>
    <name evidence="2" type="ORF">OFLC_LOCUS11532</name>
</gene>
<evidence type="ECO:0000256" key="1">
    <source>
        <dbReference type="SAM" id="Phobius"/>
    </source>
</evidence>
<keyword evidence="3" id="KW-1185">Reference proteome</keyword>
<evidence type="ECO:0000313" key="4">
    <source>
        <dbReference type="WBParaSite" id="OFLC_0001153401-mRNA-1"/>
    </source>
</evidence>
<sequence length="53" mass="6163">MIANEEHTKAMLDAFSVAQNYVKSNKTGRKKGMIITTKYAGTFFFFFFNFQNK</sequence>
<evidence type="ECO:0000313" key="3">
    <source>
        <dbReference type="Proteomes" id="UP000267606"/>
    </source>
</evidence>
<accession>A0A183HVM2</accession>
<proteinExistence type="predicted"/>
<dbReference type="WBParaSite" id="OFLC_0001153401-mRNA-1">
    <property type="protein sequence ID" value="OFLC_0001153401-mRNA-1"/>
    <property type="gene ID" value="OFLC_0001153401"/>
</dbReference>
<feature type="transmembrane region" description="Helical" evidence="1">
    <location>
        <begin position="32"/>
        <end position="50"/>
    </location>
</feature>
<name>A0A183HVM2_9BILA</name>
<keyword evidence="1" id="KW-1133">Transmembrane helix</keyword>
<evidence type="ECO:0000313" key="2">
    <source>
        <dbReference type="EMBL" id="VDO77156.1"/>
    </source>
</evidence>
<dbReference type="AlphaFoldDB" id="A0A183HVM2"/>
<keyword evidence="1" id="KW-0812">Transmembrane</keyword>
<protein>
    <submittedName>
        <fullName evidence="4">Transposase</fullName>
    </submittedName>
</protein>